<dbReference type="EMBL" id="KV417559">
    <property type="protein sequence ID" value="KZP19902.1"/>
    <property type="molecule type" value="Genomic_DNA"/>
</dbReference>
<name>A0A166IJV8_9AGAM</name>
<evidence type="ECO:0000313" key="4">
    <source>
        <dbReference type="EMBL" id="KZP19902.1"/>
    </source>
</evidence>
<evidence type="ECO:0000256" key="1">
    <source>
        <dbReference type="ARBA" id="ARBA00022527"/>
    </source>
</evidence>
<keyword evidence="3" id="KW-0067">ATP-binding</keyword>
<dbReference type="InterPro" id="IPR050117">
    <property type="entry name" value="MAPK"/>
</dbReference>
<gene>
    <name evidence="4" type="ORF">FIBSPDRAFT_954969</name>
</gene>
<keyword evidence="1" id="KW-0723">Serine/threonine-protein kinase</keyword>
<proteinExistence type="predicted"/>
<evidence type="ECO:0000256" key="3">
    <source>
        <dbReference type="ARBA" id="ARBA00022840"/>
    </source>
</evidence>
<keyword evidence="1" id="KW-0418">Kinase</keyword>
<keyword evidence="1" id="KW-0808">Transferase</keyword>
<reference evidence="4 5" key="1">
    <citation type="journal article" date="2016" name="Mol. Biol. Evol.">
        <title>Comparative Genomics of Early-Diverging Mushroom-Forming Fungi Provides Insights into the Origins of Lignocellulose Decay Capabilities.</title>
        <authorList>
            <person name="Nagy L.G."/>
            <person name="Riley R."/>
            <person name="Tritt A."/>
            <person name="Adam C."/>
            <person name="Daum C."/>
            <person name="Floudas D."/>
            <person name="Sun H."/>
            <person name="Yadav J.S."/>
            <person name="Pangilinan J."/>
            <person name="Larsson K.H."/>
            <person name="Matsuura K."/>
            <person name="Barry K."/>
            <person name="Labutti K."/>
            <person name="Kuo R."/>
            <person name="Ohm R.A."/>
            <person name="Bhattacharya S.S."/>
            <person name="Shirouzu T."/>
            <person name="Yoshinaga Y."/>
            <person name="Martin F.M."/>
            <person name="Grigoriev I.V."/>
            <person name="Hibbett D.S."/>
        </authorList>
    </citation>
    <scope>NUCLEOTIDE SEQUENCE [LARGE SCALE GENOMIC DNA]</scope>
    <source>
        <strain evidence="4 5">CBS 109695</strain>
    </source>
</reference>
<evidence type="ECO:0000313" key="5">
    <source>
        <dbReference type="Proteomes" id="UP000076532"/>
    </source>
</evidence>
<dbReference type="AlphaFoldDB" id="A0A166IJV8"/>
<keyword evidence="5" id="KW-1185">Reference proteome</keyword>
<keyword evidence="2" id="KW-0547">Nucleotide-binding</keyword>
<dbReference type="InterPro" id="IPR011009">
    <property type="entry name" value="Kinase-like_dom_sf"/>
</dbReference>
<dbReference type="Proteomes" id="UP000076532">
    <property type="component" value="Unassembled WGS sequence"/>
</dbReference>
<evidence type="ECO:0008006" key="6">
    <source>
        <dbReference type="Google" id="ProtNLM"/>
    </source>
</evidence>
<sequence length="57" mass="6323">MWSVGCILAELLGGEPILKGKDYVDQLNQTLHYLGTPSEDTMRRRFAKNGQSELGGQ</sequence>
<dbReference type="Gene3D" id="1.10.510.10">
    <property type="entry name" value="Transferase(Phosphotransferase) domain 1"/>
    <property type="match status" value="1"/>
</dbReference>
<organism evidence="4 5">
    <name type="scientific">Athelia psychrophila</name>
    <dbReference type="NCBI Taxonomy" id="1759441"/>
    <lineage>
        <taxon>Eukaryota</taxon>
        <taxon>Fungi</taxon>
        <taxon>Dikarya</taxon>
        <taxon>Basidiomycota</taxon>
        <taxon>Agaricomycotina</taxon>
        <taxon>Agaricomycetes</taxon>
        <taxon>Agaricomycetidae</taxon>
        <taxon>Atheliales</taxon>
        <taxon>Atheliaceae</taxon>
        <taxon>Athelia</taxon>
    </lineage>
</organism>
<protein>
    <recommendedName>
        <fullName evidence="6">Protein kinase domain-containing protein</fullName>
    </recommendedName>
</protein>
<accession>A0A166IJV8</accession>
<evidence type="ECO:0000256" key="2">
    <source>
        <dbReference type="ARBA" id="ARBA00022741"/>
    </source>
</evidence>
<dbReference type="GO" id="GO:0004674">
    <property type="term" value="F:protein serine/threonine kinase activity"/>
    <property type="evidence" value="ECO:0007669"/>
    <property type="project" value="UniProtKB-KW"/>
</dbReference>
<dbReference type="PANTHER" id="PTHR24055">
    <property type="entry name" value="MITOGEN-ACTIVATED PROTEIN KINASE"/>
    <property type="match status" value="1"/>
</dbReference>
<dbReference type="GO" id="GO:0005524">
    <property type="term" value="F:ATP binding"/>
    <property type="evidence" value="ECO:0007669"/>
    <property type="project" value="UniProtKB-KW"/>
</dbReference>
<dbReference type="OrthoDB" id="3244999at2759"/>
<dbReference type="SUPFAM" id="SSF56112">
    <property type="entry name" value="Protein kinase-like (PK-like)"/>
    <property type="match status" value="1"/>
</dbReference>
<dbReference type="STRING" id="436010.A0A166IJV8"/>